<protein>
    <submittedName>
        <fullName evidence="2">RES domain-containing protein</fullName>
    </submittedName>
</protein>
<dbReference type="AlphaFoldDB" id="A0A1I4FM55"/>
<evidence type="ECO:0000259" key="1">
    <source>
        <dbReference type="SMART" id="SM00953"/>
    </source>
</evidence>
<proteinExistence type="predicted"/>
<dbReference type="RefSeq" id="WP_149764425.1">
    <property type="nucleotide sequence ID" value="NZ_BSPE01000045.1"/>
</dbReference>
<dbReference type="OrthoDB" id="7360548at2"/>
<sequence>MGSSGRVHDRAILDALEAADVVSFSQTVWRITRSGRDPIRGSAADGRWSPGGTVEVLYTSSLEREGALAEIGFRLSLEPVWPSRIAHEIHEIGVQAQRTLHLADMASLGPLGIDVSRYTSFDYTATQAVAAAAHFLEFDGLIVPSARHQSQNLVIFMDRDAAGTLDVRASEAVDWNAWRQGRIV</sequence>
<reference evidence="2 3" key="1">
    <citation type="submission" date="2016-10" db="EMBL/GenBank/DDBJ databases">
        <authorList>
            <person name="Varghese N."/>
            <person name="Submissions S."/>
        </authorList>
    </citation>
    <scope>NUCLEOTIDE SEQUENCE [LARGE SCALE GENOMIC DNA]</scope>
    <source>
        <strain evidence="2 3">DSM 21822</strain>
    </source>
</reference>
<evidence type="ECO:0000313" key="3">
    <source>
        <dbReference type="Proteomes" id="UP000323300"/>
    </source>
</evidence>
<dbReference type="Pfam" id="PF08808">
    <property type="entry name" value="RES"/>
    <property type="match status" value="1"/>
</dbReference>
<feature type="domain" description="RES" evidence="1">
    <location>
        <begin position="38"/>
        <end position="168"/>
    </location>
</feature>
<organism evidence="2 3">
    <name type="scientific">Neomesorhizobium albiziae</name>
    <dbReference type="NCBI Taxonomy" id="335020"/>
    <lineage>
        <taxon>Bacteria</taxon>
        <taxon>Pseudomonadati</taxon>
        <taxon>Pseudomonadota</taxon>
        <taxon>Alphaproteobacteria</taxon>
        <taxon>Hyphomicrobiales</taxon>
        <taxon>Phyllobacteriaceae</taxon>
        <taxon>Neomesorhizobium</taxon>
    </lineage>
</organism>
<dbReference type="InterPro" id="IPR014914">
    <property type="entry name" value="RES_dom"/>
</dbReference>
<dbReference type="EMBL" id="FOSL01000050">
    <property type="protein sequence ID" value="SFL18549.1"/>
    <property type="molecule type" value="Genomic_DNA"/>
</dbReference>
<accession>A0A1I4FM55</accession>
<dbReference type="Proteomes" id="UP000323300">
    <property type="component" value="Unassembled WGS sequence"/>
</dbReference>
<gene>
    <name evidence="2" type="ORF">SAMN04488498_15013</name>
</gene>
<name>A0A1I4FM55_9HYPH</name>
<keyword evidence="3" id="KW-1185">Reference proteome</keyword>
<evidence type="ECO:0000313" key="2">
    <source>
        <dbReference type="EMBL" id="SFL18549.1"/>
    </source>
</evidence>
<dbReference type="SMART" id="SM00953">
    <property type="entry name" value="RES"/>
    <property type="match status" value="1"/>
</dbReference>